<dbReference type="Gene3D" id="3.30.2380.10">
    <property type="entry name" value="CGI121/TPRKB"/>
    <property type="match status" value="1"/>
</dbReference>
<evidence type="ECO:0000313" key="2">
    <source>
        <dbReference type="Proteomes" id="UP001430356"/>
    </source>
</evidence>
<evidence type="ECO:0000313" key="1">
    <source>
        <dbReference type="EMBL" id="KAK7198997.1"/>
    </source>
</evidence>
<keyword evidence="2" id="KW-1185">Reference proteome</keyword>
<gene>
    <name evidence="1" type="ORF">NESM_000867400</name>
</gene>
<accession>A0AAW0EZP9</accession>
<dbReference type="AlphaFoldDB" id="A0AAW0EZP9"/>
<comment type="caution">
    <text evidence="1">The sequence shown here is derived from an EMBL/GenBank/DDBJ whole genome shotgun (WGS) entry which is preliminary data.</text>
</comment>
<name>A0AAW0EZP9_9TRYP</name>
<organism evidence="1 2">
    <name type="scientific">Novymonas esmeraldas</name>
    <dbReference type="NCBI Taxonomy" id="1808958"/>
    <lineage>
        <taxon>Eukaryota</taxon>
        <taxon>Discoba</taxon>
        <taxon>Euglenozoa</taxon>
        <taxon>Kinetoplastea</taxon>
        <taxon>Metakinetoplastina</taxon>
        <taxon>Trypanosomatida</taxon>
        <taxon>Trypanosomatidae</taxon>
        <taxon>Novymonas</taxon>
    </lineage>
</organism>
<reference evidence="1 2" key="1">
    <citation type="journal article" date="2021" name="MBio">
        <title>A New Model Trypanosomatid, Novymonas esmeraldas: Genomic Perception of Its 'Candidatus Pandoraea novymonadis' Endosymbiont.</title>
        <authorList>
            <person name="Zakharova A."/>
            <person name="Saura A."/>
            <person name="Butenko A."/>
            <person name="Podesvova L."/>
            <person name="Warmusova S."/>
            <person name="Kostygov A.Y."/>
            <person name="Nenarokova A."/>
            <person name="Lukes J."/>
            <person name="Opperdoes F.R."/>
            <person name="Yurchenko V."/>
        </authorList>
    </citation>
    <scope>NUCLEOTIDE SEQUENCE [LARGE SCALE GENOMIC DNA]</scope>
    <source>
        <strain evidence="1 2">E262AT.01</strain>
    </source>
</reference>
<proteinExistence type="predicted"/>
<protein>
    <submittedName>
        <fullName evidence="1">Uncharacterized protein</fullName>
    </submittedName>
</protein>
<dbReference type="EMBL" id="JAECZO010000198">
    <property type="protein sequence ID" value="KAK7198997.1"/>
    <property type="molecule type" value="Genomic_DNA"/>
</dbReference>
<dbReference type="InterPro" id="IPR036504">
    <property type="entry name" value="CGI121/TPRKB_sf"/>
</dbReference>
<dbReference type="Proteomes" id="UP001430356">
    <property type="component" value="Unassembled WGS sequence"/>
</dbReference>
<sequence length="255" mass="26750">MPYTIGSFHVQCYHNCTNAAAIHAELKRRHIDAAVVDHAFIISPLQLAVALFRVETSADAASAGVASAIPAALTAAAAPPLPSASPQQPSSARRVSDSRQMFAALSLSRNLDRILQVLPPGPHTTSVVVLCRPLSCLRSAADTPAPSSAATGSGTVEDVIHLCVQRTNSTAQPHSFAPITEPFWCGAAFAFTDTSKVASYYGVSESLLATAERGMTRAEVQRVCANADSPAARAQVLRWHALHVVVTTLLSACTA</sequence>